<feature type="transmembrane region" description="Helical" evidence="1">
    <location>
        <begin position="60"/>
        <end position="79"/>
    </location>
</feature>
<sequence length="163" mass="17487">MAKGKKAARPAGPPHRARPDEFFGLDLERLSPRAQALTGLTVGGLILAGAALLLALRPEFFWLIFVFGWAVFPALGLFARGVAGLADLGSDGRAAGSGERELLEALRRRGEITPVEAAMETSLTVREAERLLKELAEGGHLDVRVRGGGLSYSLWEREGLEGR</sequence>
<evidence type="ECO:0000313" key="2">
    <source>
        <dbReference type="EMBL" id="ABG03430.1"/>
    </source>
</evidence>
<dbReference type="eggNOG" id="COG2197">
    <property type="taxonomic scope" value="Bacteria"/>
</dbReference>
<dbReference type="STRING" id="266117.Rxyl_0456"/>
<proteinExistence type="predicted"/>
<gene>
    <name evidence="2" type="ordered locus">Rxyl_0456</name>
</gene>
<name>Q1AYU8_RUBXD</name>
<dbReference type="HOGENOM" id="CLU_1625842_0_0_11"/>
<organism evidence="2 3">
    <name type="scientific">Rubrobacter xylanophilus (strain DSM 9941 / JCM 11954 / NBRC 16129 / PRD-1)</name>
    <dbReference type="NCBI Taxonomy" id="266117"/>
    <lineage>
        <taxon>Bacteria</taxon>
        <taxon>Bacillati</taxon>
        <taxon>Actinomycetota</taxon>
        <taxon>Rubrobacteria</taxon>
        <taxon>Rubrobacterales</taxon>
        <taxon>Rubrobacteraceae</taxon>
        <taxon>Rubrobacter</taxon>
    </lineage>
</organism>
<evidence type="ECO:0000313" key="3">
    <source>
        <dbReference type="Proteomes" id="UP000006637"/>
    </source>
</evidence>
<dbReference type="AlphaFoldDB" id="Q1AYU8"/>
<dbReference type="EMBL" id="CP000386">
    <property type="protein sequence ID" value="ABG03430.1"/>
    <property type="molecule type" value="Genomic_DNA"/>
</dbReference>
<dbReference type="Proteomes" id="UP000006637">
    <property type="component" value="Chromosome"/>
</dbReference>
<accession>Q1AYU8</accession>
<keyword evidence="1" id="KW-0812">Transmembrane</keyword>
<feature type="transmembrane region" description="Helical" evidence="1">
    <location>
        <begin position="36"/>
        <end position="54"/>
    </location>
</feature>
<dbReference type="RefSeq" id="WP_011563448.1">
    <property type="nucleotide sequence ID" value="NC_008148.1"/>
</dbReference>
<keyword evidence="3" id="KW-1185">Reference proteome</keyword>
<dbReference type="OrthoDB" id="5244530at2"/>
<keyword evidence="1" id="KW-0472">Membrane</keyword>
<protein>
    <submittedName>
        <fullName evidence="2">Uncharacterized protein</fullName>
    </submittedName>
</protein>
<dbReference type="KEGG" id="rxy:Rxyl_0456"/>
<evidence type="ECO:0000256" key="1">
    <source>
        <dbReference type="SAM" id="Phobius"/>
    </source>
</evidence>
<reference evidence="2 3" key="1">
    <citation type="submission" date="2006-06" db="EMBL/GenBank/DDBJ databases">
        <title>Complete sequence of Rubrobacter xylanophilus DSM 9941.</title>
        <authorList>
            <consortium name="US DOE Joint Genome Institute"/>
            <person name="Copeland A."/>
            <person name="Lucas S."/>
            <person name="Lapidus A."/>
            <person name="Barry K."/>
            <person name="Detter J.C."/>
            <person name="Glavina del Rio T."/>
            <person name="Hammon N."/>
            <person name="Israni S."/>
            <person name="Dalin E."/>
            <person name="Tice H."/>
            <person name="Pitluck S."/>
            <person name="Munk A.C."/>
            <person name="Brettin T."/>
            <person name="Bruce D."/>
            <person name="Han C."/>
            <person name="Tapia R."/>
            <person name="Gilna P."/>
            <person name="Schmutz J."/>
            <person name="Larimer F."/>
            <person name="Land M."/>
            <person name="Hauser L."/>
            <person name="Kyrpides N."/>
            <person name="Lykidis A."/>
            <person name="da Costa M.S."/>
            <person name="Rainey F.A."/>
            <person name="Empadinhas N."/>
            <person name="Jolivet E."/>
            <person name="Battista J.R."/>
            <person name="Richardson P."/>
        </authorList>
    </citation>
    <scope>NUCLEOTIDE SEQUENCE [LARGE SCALE GENOMIC DNA]</scope>
    <source>
        <strain evidence="3">DSM 9941 / NBRC 16129 / PRD-1</strain>
    </source>
</reference>
<keyword evidence="1" id="KW-1133">Transmembrane helix</keyword>